<gene>
    <name evidence="11" type="ORF">SPRG_09053</name>
</gene>
<dbReference type="Pfam" id="PF03828">
    <property type="entry name" value="PAP_assoc"/>
    <property type="match status" value="1"/>
</dbReference>
<keyword evidence="7" id="KW-0460">Magnesium</keyword>
<dbReference type="EMBL" id="KK583229">
    <property type="protein sequence ID" value="KDO25754.1"/>
    <property type="molecule type" value="Genomic_DNA"/>
</dbReference>
<dbReference type="KEGG" id="spar:SPRG_09053"/>
<protein>
    <submittedName>
        <fullName evidence="11">Uncharacterized protein</fullName>
    </submittedName>
</protein>
<dbReference type="PANTHER" id="PTHR12271:SF40">
    <property type="entry name" value="POLY(A) RNA POLYMERASE GLD2"/>
    <property type="match status" value="1"/>
</dbReference>
<keyword evidence="5" id="KW-0808">Transferase</keyword>
<evidence type="ECO:0000256" key="6">
    <source>
        <dbReference type="ARBA" id="ARBA00022723"/>
    </source>
</evidence>
<dbReference type="SUPFAM" id="SSF81631">
    <property type="entry name" value="PAP/OAS1 substrate-binding domain"/>
    <property type="match status" value="1"/>
</dbReference>
<keyword evidence="6" id="KW-0479">Metal-binding</keyword>
<dbReference type="InterPro" id="IPR054708">
    <property type="entry name" value="MTPAP-like_central"/>
</dbReference>
<dbReference type="RefSeq" id="XP_012203563.1">
    <property type="nucleotide sequence ID" value="XM_012348173.1"/>
</dbReference>
<evidence type="ECO:0000259" key="9">
    <source>
        <dbReference type="Pfam" id="PF03828"/>
    </source>
</evidence>
<keyword evidence="12" id="KW-1185">Reference proteome</keyword>
<keyword evidence="4" id="KW-0963">Cytoplasm</keyword>
<dbReference type="OMA" id="KQWPTCR"/>
<dbReference type="GO" id="GO:0031123">
    <property type="term" value="P:RNA 3'-end processing"/>
    <property type="evidence" value="ECO:0007669"/>
    <property type="project" value="TreeGrafter"/>
</dbReference>
<feature type="region of interest" description="Disordered" evidence="8">
    <location>
        <begin position="373"/>
        <end position="417"/>
    </location>
</feature>
<evidence type="ECO:0000259" key="10">
    <source>
        <dbReference type="Pfam" id="PF22600"/>
    </source>
</evidence>
<evidence type="ECO:0000256" key="3">
    <source>
        <dbReference type="ARBA" id="ARBA00004496"/>
    </source>
</evidence>
<dbReference type="Proteomes" id="UP000030745">
    <property type="component" value="Unassembled WGS sequence"/>
</dbReference>
<evidence type="ECO:0000313" key="12">
    <source>
        <dbReference type="Proteomes" id="UP000030745"/>
    </source>
</evidence>
<dbReference type="CDD" id="cd05402">
    <property type="entry name" value="NT_PAP_TUTase"/>
    <property type="match status" value="1"/>
</dbReference>
<organism evidence="11 12">
    <name type="scientific">Saprolegnia parasitica (strain CBS 223.65)</name>
    <dbReference type="NCBI Taxonomy" id="695850"/>
    <lineage>
        <taxon>Eukaryota</taxon>
        <taxon>Sar</taxon>
        <taxon>Stramenopiles</taxon>
        <taxon>Oomycota</taxon>
        <taxon>Saprolegniomycetes</taxon>
        <taxon>Saprolegniales</taxon>
        <taxon>Saprolegniaceae</taxon>
        <taxon>Saprolegnia</taxon>
    </lineage>
</organism>
<dbReference type="PANTHER" id="PTHR12271">
    <property type="entry name" value="POLY A POLYMERASE CID PAP -RELATED"/>
    <property type="match status" value="1"/>
</dbReference>
<name>A0A067C4S0_SAPPC</name>
<dbReference type="GO" id="GO:0005737">
    <property type="term" value="C:cytoplasm"/>
    <property type="evidence" value="ECO:0007669"/>
    <property type="project" value="UniProtKB-SubCell"/>
</dbReference>
<accession>A0A067C4S0</accession>
<dbReference type="SUPFAM" id="SSF81301">
    <property type="entry name" value="Nucleotidyltransferase"/>
    <property type="match status" value="1"/>
</dbReference>
<dbReference type="Gene3D" id="3.30.460.10">
    <property type="entry name" value="Beta Polymerase, domain 2"/>
    <property type="match status" value="1"/>
</dbReference>
<evidence type="ECO:0000256" key="1">
    <source>
        <dbReference type="ARBA" id="ARBA00001936"/>
    </source>
</evidence>
<evidence type="ECO:0000256" key="4">
    <source>
        <dbReference type="ARBA" id="ARBA00022490"/>
    </source>
</evidence>
<evidence type="ECO:0000256" key="5">
    <source>
        <dbReference type="ARBA" id="ARBA00022679"/>
    </source>
</evidence>
<dbReference type="Pfam" id="PF22600">
    <property type="entry name" value="MTPAP-like_central"/>
    <property type="match status" value="1"/>
</dbReference>
<dbReference type="GeneID" id="24131251"/>
<comment type="subcellular location">
    <subcellularLocation>
        <location evidence="3">Cytoplasm</location>
    </subcellularLocation>
</comment>
<evidence type="ECO:0000256" key="8">
    <source>
        <dbReference type="SAM" id="MobiDB-lite"/>
    </source>
</evidence>
<sequence length="417" mass="45490">MGAINSVRRLTIQTIGLLEALEPTPAEVALKAEAVDAMQRLVRAKWPHLRLCAFGSSQNGFGGGSSDLDIGLFFLDPAKLAALTWNDRVQILASIAGTLTHSGGLQLEQFVYSARVPLLKFWDTRRKIAIDVTVGNPLALENTRLLRQYGQVDARVRPLVFAVKHWAKQRGINDASNGSLSSYAWIMLVIFYLQTRSTPILPCLPTEASSSLVAACPTPEAMPSRCGHDSVGALLAGFFHFYAWDFDYQSTVVSIRAGVGLPKIGKWGLGLGTWRFSIEDPFDLGHDVGRVIFHPKGQARLNDELRRAATMALVPDGHLDVICSPIDEHTCFICNARTHKPRDCPDMWLPPTAAASPVSSSSSSTASLSSCGKSSMVAAKASSPNSVKTKPLQLESKKRPRRRTRAKSTPKKKMMLI</sequence>
<dbReference type="InterPro" id="IPR002058">
    <property type="entry name" value="PAP_assoc"/>
</dbReference>
<dbReference type="AlphaFoldDB" id="A0A067C4S0"/>
<dbReference type="Gene3D" id="1.10.1410.10">
    <property type="match status" value="1"/>
</dbReference>
<comment type="cofactor">
    <cofactor evidence="2">
        <name>Mg(2+)</name>
        <dbReference type="ChEBI" id="CHEBI:18420"/>
    </cofactor>
</comment>
<reference evidence="11 12" key="1">
    <citation type="journal article" date="2013" name="PLoS Genet.">
        <title>Distinctive expansion of potential virulence genes in the genome of the oomycete fish pathogen Saprolegnia parasitica.</title>
        <authorList>
            <person name="Jiang R.H."/>
            <person name="de Bruijn I."/>
            <person name="Haas B.J."/>
            <person name="Belmonte R."/>
            <person name="Lobach L."/>
            <person name="Christie J."/>
            <person name="van den Ackerveken G."/>
            <person name="Bottin A."/>
            <person name="Bulone V."/>
            <person name="Diaz-Moreno S.M."/>
            <person name="Dumas B."/>
            <person name="Fan L."/>
            <person name="Gaulin E."/>
            <person name="Govers F."/>
            <person name="Grenville-Briggs L.J."/>
            <person name="Horner N.R."/>
            <person name="Levin J.Z."/>
            <person name="Mammella M."/>
            <person name="Meijer H.J."/>
            <person name="Morris P."/>
            <person name="Nusbaum C."/>
            <person name="Oome S."/>
            <person name="Phillips A.J."/>
            <person name="van Rooyen D."/>
            <person name="Rzeszutek E."/>
            <person name="Saraiva M."/>
            <person name="Secombes C.J."/>
            <person name="Seidl M.F."/>
            <person name="Snel B."/>
            <person name="Stassen J.H."/>
            <person name="Sykes S."/>
            <person name="Tripathy S."/>
            <person name="van den Berg H."/>
            <person name="Vega-Arreguin J.C."/>
            <person name="Wawra S."/>
            <person name="Young S.K."/>
            <person name="Zeng Q."/>
            <person name="Dieguez-Uribeondo J."/>
            <person name="Russ C."/>
            <person name="Tyler B.M."/>
            <person name="van West P."/>
        </authorList>
    </citation>
    <scope>NUCLEOTIDE SEQUENCE [LARGE SCALE GENOMIC DNA]</scope>
    <source>
        <strain evidence="11 12">CBS 223.65</strain>
    </source>
</reference>
<dbReference type="GO" id="GO:0046872">
    <property type="term" value="F:metal ion binding"/>
    <property type="evidence" value="ECO:0007669"/>
    <property type="project" value="UniProtKB-KW"/>
</dbReference>
<proteinExistence type="predicted"/>
<feature type="domain" description="PAP-associated" evidence="9">
    <location>
        <begin position="230"/>
        <end position="286"/>
    </location>
</feature>
<dbReference type="InterPro" id="IPR043519">
    <property type="entry name" value="NT_sf"/>
</dbReference>
<evidence type="ECO:0000313" key="11">
    <source>
        <dbReference type="EMBL" id="KDO25754.1"/>
    </source>
</evidence>
<dbReference type="VEuPathDB" id="FungiDB:SPRG_09053"/>
<evidence type="ECO:0000256" key="7">
    <source>
        <dbReference type="ARBA" id="ARBA00022842"/>
    </source>
</evidence>
<feature type="compositionally biased region" description="Basic residues" evidence="8">
    <location>
        <begin position="398"/>
        <end position="417"/>
    </location>
</feature>
<dbReference type="GO" id="GO:0016779">
    <property type="term" value="F:nucleotidyltransferase activity"/>
    <property type="evidence" value="ECO:0007669"/>
    <property type="project" value="TreeGrafter"/>
</dbReference>
<comment type="cofactor">
    <cofactor evidence="1">
        <name>Mn(2+)</name>
        <dbReference type="ChEBI" id="CHEBI:29035"/>
    </cofactor>
</comment>
<dbReference type="OrthoDB" id="2274644at2759"/>
<evidence type="ECO:0000256" key="2">
    <source>
        <dbReference type="ARBA" id="ARBA00001946"/>
    </source>
</evidence>
<feature type="domain" description="Poly(A) RNA polymerase mitochondrial-like central palm" evidence="10">
    <location>
        <begin position="13"/>
        <end position="151"/>
    </location>
</feature>